<sequence>MEAPSPARDRRGEPKKADGLFTLQQDPAYQLHFVNHEKPKPERPTNAGLASPSSLR</sequence>
<organism evidence="2 3">
    <name type="scientific">Saprolegnia parasitica (strain CBS 223.65)</name>
    <dbReference type="NCBI Taxonomy" id="695850"/>
    <lineage>
        <taxon>Eukaryota</taxon>
        <taxon>Sar</taxon>
        <taxon>Stramenopiles</taxon>
        <taxon>Oomycota</taxon>
        <taxon>Saprolegniomycetes</taxon>
        <taxon>Saprolegniales</taxon>
        <taxon>Saprolegniaceae</taxon>
        <taxon>Saprolegnia</taxon>
    </lineage>
</organism>
<evidence type="ECO:0000256" key="1">
    <source>
        <dbReference type="SAM" id="MobiDB-lite"/>
    </source>
</evidence>
<gene>
    <name evidence="2" type="ORF">SPRG_18102</name>
</gene>
<dbReference type="GeneID" id="24139628"/>
<feature type="compositionally biased region" description="Basic and acidic residues" evidence="1">
    <location>
        <begin position="7"/>
        <end position="18"/>
    </location>
</feature>
<protein>
    <submittedName>
        <fullName evidence="2">Uncharacterized protein</fullName>
    </submittedName>
</protein>
<dbReference type="VEuPathDB" id="FungiDB:SPRG_18102"/>
<keyword evidence="3" id="KW-1185">Reference proteome</keyword>
<feature type="region of interest" description="Disordered" evidence="1">
    <location>
        <begin position="1"/>
        <end position="56"/>
    </location>
</feature>
<evidence type="ECO:0000313" key="2">
    <source>
        <dbReference type="EMBL" id="KDO16367.1"/>
    </source>
</evidence>
<evidence type="ECO:0000313" key="3">
    <source>
        <dbReference type="Proteomes" id="UP000030745"/>
    </source>
</evidence>
<feature type="compositionally biased region" description="Basic and acidic residues" evidence="1">
    <location>
        <begin position="34"/>
        <end position="43"/>
    </location>
</feature>
<dbReference type="OrthoDB" id="5593012at2759"/>
<dbReference type="EMBL" id="KK584164">
    <property type="protein sequence ID" value="KDO16367.1"/>
    <property type="molecule type" value="Genomic_DNA"/>
</dbReference>
<name>A0A067BNU3_SAPPC</name>
<dbReference type="Proteomes" id="UP000030745">
    <property type="component" value="Unassembled WGS sequence"/>
</dbReference>
<dbReference type="AlphaFoldDB" id="A0A067BNU3"/>
<feature type="non-terminal residue" evidence="2">
    <location>
        <position position="56"/>
    </location>
</feature>
<reference evidence="2 3" key="1">
    <citation type="journal article" date="2013" name="PLoS Genet.">
        <title>Distinctive expansion of potential virulence genes in the genome of the oomycete fish pathogen Saprolegnia parasitica.</title>
        <authorList>
            <person name="Jiang R.H."/>
            <person name="de Bruijn I."/>
            <person name="Haas B.J."/>
            <person name="Belmonte R."/>
            <person name="Lobach L."/>
            <person name="Christie J."/>
            <person name="van den Ackerveken G."/>
            <person name="Bottin A."/>
            <person name="Bulone V."/>
            <person name="Diaz-Moreno S.M."/>
            <person name="Dumas B."/>
            <person name="Fan L."/>
            <person name="Gaulin E."/>
            <person name="Govers F."/>
            <person name="Grenville-Briggs L.J."/>
            <person name="Horner N.R."/>
            <person name="Levin J.Z."/>
            <person name="Mammella M."/>
            <person name="Meijer H.J."/>
            <person name="Morris P."/>
            <person name="Nusbaum C."/>
            <person name="Oome S."/>
            <person name="Phillips A.J."/>
            <person name="van Rooyen D."/>
            <person name="Rzeszutek E."/>
            <person name="Saraiva M."/>
            <person name="Secombes C.J."/>
            <person name="Seidl M.F."/>
            <person name="Snel B."/>
            <person name="Stassen J.H."/>
            <person name="Sykes S."/>
            <person name="Tripathy S."/>
            <person name="van den Berg H."/>
            <person name="Vega-Arreguin J.C."/>
            <person name="Wawra S."/>
            <person name="Young S.K."/>
            <person name="Zeng Q."/>
            <person name="Dieguez-Uribeondo J."/>
            <person name="Russ C."/>
            <person name="Tyler B.M."/>
            <person name="van West P."/>
        </authorList>
    </citation>
    <scope>NUCLEOTIDE SEQUENCE [LARGE SCALE GENOMIC DNA]</scope>
    <source>
        <strain evidence="2 3">CBS 223.65</strain>
    </source>
</reference>
<proteinExistence type="predicted"/>
<accession>A0A067BNU3</accession>
<dbReference type="RefSeq" id="XP_012212924.1">
    <property type="nucleotide sequence ID" value="XM_012357534.1"/>
</dbReference>
<dbReference type="KEGG" id="spar:SPRG_18102"/>